<keyword evidence="1" id="KW-0479">Metal-binding</keyword>
<dbReference type="Gene3D" id="1.25.10.10">
    <property type="entry name" value="Leucine-rich Repeat Variant"/>
    <property type="match status" value="1"/>
</dbReference>
<evidence type="ECO:0000256" key="2">
    <source>
        <dbReference type="ARBA" id="ARBA00022771"/>
    </source>
</evidence>
<comment type="caution">
    <text evidence="7">The sequence shown here is derived from an EMBL/GenBank/DDBJ whole genome shotgun (WGS) entry which is preliminary data.</text>
</comment>
<keyword evidence="3" id="KW-0862">Zinc</keyword>
<organism evidence="7">
    <name type="scientific">Psilocybe cubensis</name>
    <name type="common">Psychedelic mushroom</name>
    <name type="synonym">Stropharia cubensis</name>
    <dbReference type="NCBI Taxonomy" id="181762"/>
    <lineage>
        <taxon>Eukaryota</taxon>
        <taxon>Fungi</taxon>
        <taxon>Dikarya</taxon>
        <taxon>Basidiomycota</taxon>
        <taxon>Agaricomycotina</taxon>
        <taxon>Agaricomycetes</taxon>
        <taxon>Agaricomycetidae</taxon>
        <taxon>Agaricales</taxon>
        <taxon>Agaricineae</taxon>
        <taxon>Strophariaceae</taxon>
        <taxon>Psilocybe</taxon>
    </lineage>
</organism>
<gene>
    <name evidence="7" type="ORF">JR316_010421</name>
</gene>
<evidence type="ECO:0000256" key="1">
    <source>
        <dbReference type="ARBA" id="ARBA00022723"/>
    </source>
</evidence>
<proteinExistence type="predicted"/>
<dbReference type="PROSITE" id="PS01360">
    <property type="entry name" value="ZF_MYND_1"/>
    <property type="match status" value="1"/>
</dbReference>
<dbReference type="InterPro" id="IPR016024">
    <property type="entry name" value="ARM-type_fold"/>
</dbReference>
<evidence type="ECO:0000256" key="5">
    <source>
        <dbReference type="SAM" id="MobiDB-lite"/>
    </source>
</evidence>
<dbReference type="GO" id="GO:0008270">
    <property type="term" value="F:zinc ion binding"/>
    <property type="evidence" value="ECO:0007669"/>
    <property type="project" value="UniProtKB-KW"/>
</dbReference>
<accession>A0A8H8CH99</accession>
<sequence>MPGPGSHGKSKGKSNQSPAGQSTNILGLESIQLGEKEDLADWTIIIGAICEFLHLPDLNSRNGFKKVYADFDVIHDRLQTLFDNSKDSVRVRGAIVGILGKMCTDSLLRNKVFAKDILSKVLPLLREDETRHLALHVLDTITHHGGIEVRLEVARHTNTIAKLIDDLPDDEVVSISGVAILAHATVTLLDGDDCPHPKILKTIDMTIVIKSVLEAVKRFYTRSHSFLEHAIHLIATSSLHASYAFKAYPAALSFLAVGLRSKDWVTRCICLGGFVRAFSMEAQEHEVPFDPRKFVATYQTSGIPQHLSRIMMAYGPTNCDTIVTLSCINDSQKAIRDYADSQERDLRALALKQAALITKAEHAIMDGYFQVQDERTGQFVAADMGLPFTTWRESLHHTANAIRRQGNPGEEDLADILELKYLIGKQALDKVMNLARKAIQRNPEQSYFYYALSLTADNVQGLRASKKGLKCKSMTPFVKYQLLQRAVDHAADMGIKLMQTNPPRGDRKWEEAIAFVMTALQDAKTYIKEAPPDSRHIKTVGYWYVLLSILVNPAIDPSLKELDDIVRKLHIADEFSELMGTPPPQSNLRLSQKAILKHYPLGFKQFAHIMNEFDRFYSLDVQHTTSKRRAEDNLTAWLEDMKLEDNTIDDLLTTQSFQSSQTKIHFDENKLTLYRCSWCGNPSAVLRKCGGCSNTRYCDSACQKAHWKGHKKECTSGSSNAS</sequence>
<reference evidence="7" key="1">
    <citation type="submission" date="2021-02" db="EMBL/GenBank/DDBJ databases">
        <title>Psilocybe cubensis genome.</title>
        <authorList>
            <person name="Mckernan K.J."/>
            <person name="Crawford S."/>
            <person name="Trippe A."/>
            <person name="Kane L.T."/>
            <person name="Mclaughlin S."/>
        </authorList>
    </citation>
    <scope>NUCLEOTIDE SEQUENCE [LARGE SCALE GENOMIC DNA]</scope>
    <source>
        <strain evidence="7">MGC-MH-2018</strain>
    </source>
</reference>
<name>A0A8H8CH99_PSICU</name>
<dbReference type="InterPro" id="IPR002893">
    <property type="entry name" value="Znf_MYND"/>
</dbReference>
<dbReference type="EMBL" id="JAFIQS010000011">
    <property type="protein sequence ID" value="KAG5164779.1"/>
    <property type="molecule type" value="Genomic_DNA"/>
</dbReference>
<protein>
    <recommendedName>
        <fullName evidence="6">MYND-type domain-containing protein</fullName>
    </recommendedName>
</protein>
<dbReference type="SUPFAM" id="SSF144232">
    <property type="entry name" value="HIT/MYND zinc finger-like"/>
    <property type="match status" value="1"/>
</dbReference>
<dbReference type="AlphaFoldDB" id="A0A8H8CH99"/>
<dbReference type="PROSITE" id="PS50865">
    <property type="entry name" value="ZF_MYND_2"/>
    <property type="match status" value="1"/>
</dbReference>
<evidence type="ECO:0000313" key="7">
    <source>
        <dbReference type="EMBL" id="KAG5164779.1"/>
    </source>
</evidence>
<evidence type="ECO:0000259" key="6">
    <source>
        <dbReference type="PROSITE" id="PS50865"/>
    </source>
</evidence>
<feature type="region of interest" description="Disordered" evidence="5">
    <location>
        <begin position="1"/>
        <end position="22"/>
    </location>
</feature>
<dbReference type="OrthoDB" id="341421at2759"/>
<dbReference type="Pfam" id="PF01753">
    <property type="entry name" value="zf-MYND"/>
    <property type="match status" value="1"/>
</dbReference>
<feature type="domain" description="MYND-type" evidence="6">
    <location>
        <begin position="676"/>
        <end position="714"/>
    </location>
</feature>
<evidence type="ECO:0000256" key="3">
    <source>
        <dbReference type="ARBA" id="ARBA00022833"/>
    </source>
</evidence>
<dbReference type="Gene3D" id="6.10.140.2220">
    <property type="match status" value="1"/>
</dbReference>
<evidence type="ECO:0000256" key="4">
    <source>
        <dbReference type="PROSITE-ProRule" id="PRU00134"/>
    </source>
</evidence>
<dbReference type="InterPro" id="IPR011989">
    <property type="entry name" value="ARM-like"/>
</dbReference>
<dbReference type="SUPFAM" id="SSF48371">
    <property type="entry name" value="ARM repeat"/>
    <property type="match status" value="1"/>
</dbReference>
<keyword evidence="2 4" id="KW-0863">Zinc-finger</keyword>